<keyword evidence="3" id="KW-1185">Reference proteome</keyword>
<dbReference type="RefSeq" id="WP_253239444.1">
    <property type="nucleotide sequence ID" value="NZ_JAMYJR010000026.1"/>
</dbReference>
<dbReference type="EMBL" id="JAMYJR010000026">
    <property type="protein sequence ID" value="MCO8273362.1"/>
    <property type="molecule type" value="Genomic_DNA"/>
</dbReference>
<dbReference type="Pfam" id="PF04149">
    <property type="entry name" value="DUF397"/>
    <property type="match status" value="1"/>
</dbReference>
<protein>
    <submittedName>
        <fullName evidence="2">DUF397 domain-containing protein</fullName>
    </submittedName>
</protein>
<organism evidence="2 3">
    <name type="scientific">Paractinoplanes aksuensis</name>
    <dbReference type="NCBI Taxonomy" id="2939490"/>
    <lineage>
        <taxon>Bacteria</taxon>
        <taxon>Bacillati</taxon>
        <taxon>Actinomycetota</taxon>
        <taxon>Actinomycetes</taxon>
        <taxon>Micromonosporales</taxon>
        <taxon>Micromonosporaceae</taxon>
        <taxon>Paractinoplanes</taxon>
    </lineage>
</organism>
<dbReference type="Proteomes" id="UP001523369">
    <property type="component" value="Unassembled WGS sequence"/>
</dbReference>
<evidence type="ECO:0000313" key="2">
    <source>
        <dbReference type="EMBL" id="MCO8273362.1"/>
    </source>
</evidence>
<comment type="caution">
    <text evidence="2">The sequence shown here is derived from an EMBL/GenBank/DDBJ whole genome shotgun (WGS) entry which is preliminary data.</text>
</comment>
<feature type="domain" description="DUF397" evidence="1">
    <location>
        <begin position="8"/>
        <end position="58"/>
    </location>
</feature>
<name>A0ABT1DRA9_9ACTN</name>
<evidence type="ECO:0000259" key="1">
    <source>
        <dbReference type="Pfam" id="PF04149"/>
    </source>
</evidence>
<proteinExistence type="predicted"/>
<dbReference type="InterPro" id="IPR007278">
    <property type="entry name" value="DUF397"/>
</dbReference>
<gene>
    <name evidence="2" type="ORF">M1L60_22475</name>
</gene>
<sequence>MHEVESPQWRKSSRCASGNCVEVAMVDGQYLIRDSKNPENPAHAFTAAEWSAFVAGVKNDEFVF</sequence>
<evidence type="ECO:0000313" key="3">
    <source>
        <dbReference type="Proteomes" id="UP001523369"/>
    </source>
</evidence>
<accession>A0ABT1DRA9</accession>
<reference evidence="2 3" key="1">
    <citation type="submission" date="2022-06" db="EMBL/GenBank/DDBJ databases">
        <title>New Species of the Genus Actinoplanes, ActinopZanes ferrugineus.</title>
        <authorList>
            <person name="Ding P."/>
        </authorList>
    </citation>
    <scope>NUCLEOTIDE SEQUENCE [LARGE SCALE GENOMIC DNA]</scope>
    <source>
        <strain evidence="2 3">TRM88003</strain>
    </source>
</reference>